<feature type="active site" description="Proton donor/acceptor" evidence="2">
    <location>
        <position position="79"/>
    </location>
</feature>
<dbReference type="InterPro" id="IPR051695">
    <property type="entry name" value="Phosphoglycerate_Mutase"/>
</dbReference>
<evidence type="ECO:0000256" key="2">
    <source>
        <dbReference type="PIRSR" id="PIRSR613078-1"/>
    </source>
</evidence>
<organism evidence="4 5">
    <name type="scientific">Heterobasidion irregulare (strain TC 32-1)</name>
    <dbReference type="NCBI Taxonomy" id="747525"/>
    <lineage>
        <taxon>Eukaryota</taxon>
        <taxon>Fungi</taxon>
        <taxon>Dikarya</taxon>
        <taxon>Basidiomycota</taxon>
        <taxon>Agaricomycotina</taxon>
        <taxon>Agaricomycetes</taxon>
        <taxon>Russulales</taxon>
        <taxon>Bondarzewiaceae</taxon>
        <taxon>Heterobasidion</taxon>
        <taxon>Heterobasidion annosum species complex</taxon>
    </lineage>
</organism>
<feature type="non-terminal residue" evidence="4">
    <location>
        <position position="244"/>
    </location>
</feature>
<dbReference type="SMART" id="SM00855">
    <property type="entry name" value="PGAM"/>
    <property type="match status" value="1"/>
</dbReference>
<dbReference type="GeneID" id="20669251"/>
<dbReference type="PANTHER" id="PTHR46517:SF1">
    <property type="entry name" value="FRUCTOSE-2,6-BISPHOSPHATASE TIGAR"/>
    <property type="match status" value="1"/>
</dbReference>
<dbReference type="eggNOG" id="KOG0235">
    <property type="taxonomic scope" value="Eukaryota"/>
</dbReference>
<dbReference type="RefSeq" id="XP_009545769.1">
    <property type="nucleotide sequence ID" value="XM_009547474.1"/>
</dbReference>
<dbReference type="OrthoDB" id="354304at2759"/>
<dbReference type="HOGENOM" id="CLU_033323_0_1_1"/>
<feature type="binding site" evidence="3">
    <location>
        <begin position="2"/>
        <end position="9"/>
    </location>
    <ligand>
        <name>substrate</name>
    </ligand>
</feature>
<dbReference type="Proteomes" id="UP000030671">
    <property type="component" value="Unassembled WGS sequence"/>
</dbReference>
<dbReference type="AlphaFoldDB" id="W4K7G7"/>
<keyword evidence="1" id="KW-0378">Hydrolase</keyword>
<feature type="binding site" evidence="3">
    <location>
        <position position="52"/>
    </location>
    <ligand>
        <name>substrate</name>
    </ligand>
</feature>
<evidence type="ECO:0008006" key="6">
    <source>
        <dbReference type="Google" id="ProtNLM"/>
    </source>
</evidence>
<dbReference type="STRING" id="747525.W4K7G7"/>
<evidence type="ECO:0000313" key="5">
    <source>
        <dbReference type="Proteomes" id="UP000030671"/>
    </source>
</evidence>
<dbReference type="SUPFAM" id="SSF53254">
    <property type="entry name" value="Phosphoglycerate mutase-like"/>
    <property type="match status" value="1"/>
</dbReference>
<name>W4K7G7_HETIT</name>
<keyword evidence="5" id="KW-1185">Reference proteome</keyword>
<proteinExistence type="predicted"/>
<accession>W4K7G7</accession>
<dbReference type="GO" id="GO:0005829">
    <property type="term" value="C:cytosol"/>
    <property type="evidence" value="ECO:0007669"/>
    <property type="project" value="TreeGrafter"/>
</dbReference>
<dbReference type="InterPro" id="IPR029033">
    <property type="entry name" value="His_PPase_superfam"/>
</dbReference>
<dbReference type="GO" id="GO:0045820">
    <property type="term" value="P:negative regulation of glycolytic process"/>
    <property type="evidence" value="ECO:0007669"/>
    <property type="project" value="TreeGrafter"/>
</dbReference>
<dbReference type="Gene3D" id="3.40.50.1240">
    <property type="entry name" value="Phosphoglycerate mutase-like"/>
    <property type="match status" value="1"/>
</dbReference>
<dbReference type="CDD" id="cd07067">
    <property type="entry name" value="HP_PGM_like"/>
    <property type="match status" value="1"/>
</dbReference>
<evidence type="ECO:0000313" key="4">
    <source>
        <dbReference type="EMBL" id="ETW81709.1"/>
    </source>
</evidence>
<dbReference type="InterPro" id="IPR013078">
    <property type="entry name" value="His_Pase_superF_clade-1"/>
</dbReference>
<evidence type="ECO:0000256" key="1">
    <source>
        <dbReference type="ARBA" id="ARBA00022801"/>
    </source>
</evidence>
<protein>
    <recommendedName>
        <fullName evidence="6">Phosphoglycerate mutase-like protein</fullName>
    </recommendedName>
</protein>
<evidence type="ECO:0000256" key="3">
    <source>
        <dbReference type="PIRSR" id="PIRSR613078-2"/>
    </source>
</evidence>
<dbReference type="GO" id="GO:0004331">
    <property type="term" value="F:fructose-2,6-bisphosphate 2-phosphatase activity"/>
    <property type="evidence" value="ECO:0007669"/>
    <property type="project" value="TreeGrafter"/>
</dbReference>
<dbReference type="GO" id="GO:0043456">
    <property type="term" value="P:regulation of pentose-phosphate shunt"/>
    <property type="evidence" value="ECO:0007669"/>
    <property type="project" value="TreeGrafter"/>
</dbReference>
<dbReference type="InParanoid" id="W4K7G7"/>
<reference evidence="4 5" key="1">
    <citation type="journal article" date="2012" name="New Phytol.">
        <title>Insight into trade-off between wood decay and parasitism from the genome of a fungal forest pathogen.</title>
        <authorList>
            <person name="Olson A."/>
            <person name="Aerts A."/>
            <person name="Asiegbu F."/>
            <person name="Belbahri L."/>
            <person name="Bouzid O."/>
            <person name="Broberg A."/>
            <person name="Canback B."/>
            <person name="Coutinho P.M."/>
            <person name="Cullen D."/>
            <person name="Dalman K."/>
            <person name="Deflorio G."/>
            <person name="van Diepen L.T."/>
            <person name="Dunand C."/>
            <person name="Duplessis S."/>
            <person name="Durling M."/>
            <person name="Gonthier P."/>
            <person name="Grimwood J."/>
            <person name="Fossdal C.G."/>
            <person name="Hansson D."/>
            <person name="Henrissat B."/>
            <person name="Hietala A."/>
            <person name="Himmelstrand K."/>
            <person name="Hoffmeister D."/>
            <person name="Hogberg N."/>
            <person name="James T.Y."/>
            <person name="Karlsson M."/>
            <person name="Kohler A."/>
            <person name="Kues U."/>
            <person name="Lee Y.H."/>
            <person name="Lin Y.C."/>
            <person name="Lind M."/>
            <person name="Lindquist E."/>
            <person name="Lombard V."/>
            <person name="Lucas S."/>
            <person name="Lunden K."/>
            <person name="Morin E."/>
            <person name="Murat C."/>
            <person name="Park J."/>
            <person name="Raffaello T."/>
            <person name="Rouze P."/>
            <person name="Salamov A."/>
            <person name="Schmutz J."/>
            <person name="Solheim H."/>
            <person name="Stahlberg J."/>
            <person name="Velez H."/>
            <person name="de Vries R.P."/>
            <person name="Wiebenga A."/>
            <person name="Woodward S."/>
            <person name="Yakovlev I."/>
            <person name="Garbelotto M."/>
            <person name="Martin F."/>
            <person name="Grigoriev I.V."/>
            <person name="Stenlid J."/>
        </authorList>
    </citation>
    <scope>NUCLEOTIDE SEQUENCE [LARGE SCALE GENOMIC DNA]</scope>
    <source>
        <strain evidence="4 5">TC 32-1</strain>
    </source>
</reference>
<feature type="active site" description="Tele-phosphohistidine intermediate" evidence="2">
    <location>
        <position position="3"/>
    </location>
</feature>
<sequence length="244" mass="27200">IRHGESTDNLRSVWAGWEDAPLSNHGKQQARAMGQSFTETRFTAIYASTLKRAFTTAQALYDGQKDPKPTFTSSPLLREQHFGIAEGKPWTYHREKGMTLEEQFDQGKFPVLHHDDEKFPGGESLNDLAARANRAIEELVLPHVWTAAKEGEKGVHIALVSHGLCISQLMIQLLKHNTDGPDGGDYRGLKNTAWSRVTVSIKQGLKEGERLESVDDAQSPLDIRVTDIDRHSHIENIVCAPLTV</sequence>
<dbReference type="EMBL" id="KI925458">
    <property type="protein sequence ID" value="ETW81709.1"/>
    <property type="molecule type" value="Genomic_DNA"/>
</dbReference>
<feature type="non-terminal residue" evidence="4">
    <location>
        <position position="1"/>
    </location>
</feature>
<dbReference type="KEGG" id="hir:HETIRDRAFT_25713"/>
<dbReference type="PANTHER" id="PTHR46517">
    <property type="entry name" value="FRUCTOSE-2,6-BISPHOSPHATASE TIGAR"/>
    <property type="match status" value="1"/>
</dbReference>
<gene>
    <name evidence="4" type="ORF">HETIRDRAFT_25713</name>
</gene>
<dbReference type="Pfam" id="PF00300">
    <property type="entry name" value="His_Phos_1"/>
    <property type="match status" value="1"/>
</dbReference>